<keyword evidence="2 4" id="KW-0547">Nucleotide-binding</keyword>
<dbReference type="Proteomes" id="UP000053372">
    <property type="component" value="Unassembled WGS sequence"/>
</dbReference>
<dbReference type="GO" id="GO:0030272">
    <property type="term" value="F:5-formyltetrahydrofolate cyclo-ligase activity"/>
    <property type="evidence" value="ECO:0007669"/>
    <property type="project" value="UniProtKB-EC"/>
</dbReference>
<comment type="cofactor">
    <cofactor evidence="5">
        <name>Mg(2+)</name>
        <dbReference type="ChEBI" id="CHEBI:18420"/>
    </cofactor>
</comment>
<organism evidence="6 7">
    <name type="scientific">Mastigocoleus testarum BC008</name>
    <dbReference type="NCBI Taxonomy" id="371196"/>
    <lineage>
        <taxon>Bacteria</taxon>
        <taxon>Bacillati</taxon>
        <taxon>Cyanobacteriota</taxon>
        <taxon>Cyanophyceae</taxon>
        <taxon>Nostocales</taxon>
        <taxon>Hapalosiphonaceae</taxon>
        <taxon>Mastigocoleus</taxon>
    </lineage>
</organism>
<comment type="similarity">
    <text evidence="1 5">Belongs to the 5-formyltetrahydrofolate cyclo-ligase family.</text>
</comment>
<dbReference type="GO" id="GO:0005524">
    <property type="term" value="F:ATP binding"/>
    <property type="evidence" value="ECO:0007669"/>
    <property type="project" value="UniProtKB-KW"/>
</dbReference>
<keyword evidence="3 4" id="KW-0067">ATP-binding</keyword>
<evidence type="ECO:0000256" key="3">
    <source>
        <dbReference type="ARBA" id="ARBA00022840"/>
    </source>
</evidence>
<accession>A0A0V7ZFP5</accession>
<dbReference type="InterPro" id="IPR037171">
    <property type="entry name" value="NagB/RpiA_transferase-like"/>
</dbReference>
<proteinExistence type="inferred from homology"/>
<dbReference type="NCBIfam" id="TIGR02727">
    <property type="entry name" value="MTHFS_bact"/>
    <property type="match status" value="1"/>
</dbReference>
<dbReference type="InterPro" id="IPR002698">
    <property type="entry name" value="FTHF_cligase"/>
</dbReference>
<dbReference type="GO" id="GO:0009396">
    <property type="term" value="P:folic acid-containing compound biosynthetic process"/>
    <property type="evidence" value="ECO:0007669"/>
    <property type="project" value="TreeGrafter"/>
</dbReference>
<dbReference type="InterPro" id="IPR024185">
    <property type="entry name" value="FTHF_cligase-like_sf"/>
</dbReference>
<name>A0A0V7ZFP5_9CYAN</name>
<keyword evidence="6" id="KW-0436">Ligase</keyword>
<dbReference type="SUPFAM" id="SSF100950">
    <property type="entry name" value="NagB/RpiA/CoA transferase-like"/>
    <property type="match status" value="1"/>
</dbReference>
<evidence type="ECO:0000256" key="2">
    <source>
        <dbReference type="ARBA" id="ARBA00022741"/>
    </source>
</evidence>
<dbReference type="PANTHER" id="PTHR23407">
    <property type="entry name" value="ATPASE INHIBITOR/5-FORMYLTETRAHYDROFOLATE CYCLO-LIGASE"/>
    <property type="match status" value="1"/>
</dbReference>
<dbReference type="EC" id="6.3.3.2" evidence="5"/>
<dbReference type="Pfam" id="PF01812">
    <property type="entry name" value="5-FTHF_cyc-lig"/>
    <property type="match status" value="1"/>
</dbReference>
<gene>
    <name evidence="6" type="ORF">BC008_39340</name>
</gene>
<protein>
    <recommendedName>
        <fullName evidence="5">5-formyltetrahydrofolate cyclo-ligase</fullName>
        <ecNumber evidence="5">6.3.3.2</ecNumber>
    </recommendedName>
</protein>
<comment type="caution">
    <text evidence="6">The sequence shown here is derived from an EMBL/GenBank/DDBJ whole genome shotgun (WGS) entry which is preliminary data.</text>
</comment>
<sequence>MNKANHQKNSVQKLKLRQSVISTRRSLTKQEWREKSNLICCHLQNSAALSKAKTILAYFSFRQEPDLSSLLFNRANIELDKVWGFPRCIGKSLHWHHWKYDDPVINGAYGIVEPHPELPKIRAQEVNLILVPCVACDRKGYRLGYGGGYYDRLLSSPEWRTIQTIGILFDFAYLPQIPIEDWDQPLGAICTEKGLQKFT</sequence>
<keyword evidence="5" id="KW-0479">Metal-binding</keyword>
<dbReference type="GO" id="GO:0035999">
    <property type="term" value="P:tetrahydrofolate interconversion"/>
    <property type="evidence" value="ECO:0007669"/>
    <property type="project" value="TreeGrafter"/>
</dbReference>
<feature type="binding site" evidence="4">
    <location>
        <position position="64"/>
    </location>
    <ligand>
        <name>substrate</name>
    </ligand>
</feature>
<dbReference type="RefSeq" id="WP_036262341.1">
    <property type="nucleotide sequence ID" value="NZ_LMTZ01000140.1"/>
</dbReference>
<reference evidence="6 7" key="1">
    <citation type="journal article" date="2015" name="Genome Announc.">
        <title>Draft Genome of the Euendolithic (true boring) Cyanobacterium Mastigocoleus testarum strain BC008.</title>
        <authorList>
            <person name="Guida B.S."/>
            <person name="Garcia-Pichel F."/>
        </authorList>
    </citation>
    <scope>NUCLEOTIDE SEQUENCE [LARGE SCALE GENOMIC DNA]</scope>
    <source>
        <strain evidence="6 7">BC008</strain>
    </source>
</reference>
<dbReference type="OrthoDB" id="9801938at2"/>
<dbReference type="GO" id="GO:0046872">
    <property type="term" value="F:metal ion binding"/>
    <property type="evidence" value="ECO:0007669"/>
    <property type="project" value="UniProtKB-KW"/>
</dbReference>
<keyword evidence="7" id="KW-1185">Reference proteome</keyword>
<evidence type="ECO:0000256" key="4">
    <source>
        <dbReference type="PIRSR" id="PIRSR006806-1"/>
    </source>
</evidence>
<feature type="binding site" evidence="4">
    <location>
        <begin position="142"/>
        <end position="150"/>
    </location>
    <ligand>
        <name>ATP</name>
        <dbReference type="ChEBI" id="CHEBI:30616"/>
    </ligand>
</feature>
<dbReference type="EMBL" id="LMTZ01000140">
    <property type="protein sequence ID" value="KST63339.1"/>
    <property type="molecule type" value="Genomic_DNA"/>
</dbReference>
<evidence type="ECO:0000313" key="6">
    <source>
        <dbReference type="EMBL" id="KST63339.1"/>
    </source>
</evidence>
<evidence type="ECO:0000313" key="7">
    <source>
        <dbReference type="Proteomes" id="UP000053372"/>
    </source>
</evidence>
<feature type="binding site" evidence="4">
    <location>
        <begin position="13"/>
        <end position="17"/>
    </location>
    <ligand>
        <name>ATP</name>
        <dbReference type="ChEBI" id="CHEBI:30616"/>
    </ligand>
</feature>
<comment type="catalytic activity">
    <reaction evidence="5">
        <text>(6S)-5-formyl-5,6,7,8-tetrahydrofolate + ATP = (6R)-5,10-methenyltetrahydrofolate + ADP + phosphate</text>
        <dbReference type="Rhea" id="RHEA:10488"/>
        <dbReference type="ChEBI" id="CHEBI:30616"/>
        <dbReference type="ChEBI" id="CHEBI:43474"/>
        <dbReference type="ChEBI" id="CHEBI:57455"/>
        <dbReference type="ChEBI" id="CHEBI:57457"/>
        <dbReference type="ChEBI" id="CHEBI:456216"/>
        <dbReference type="EC" id="6.3.3.2"/>
    </reaction>
</comment>
<keyword evidence="5" id="KW-0460">Magnesium</keyword>
<dbReference type="Gene3D" id="3.40.50.10420">
    <property type="entry name" value="NagB/RpiA/CoA transferase-like"/>
    <property type="match status" value="1"/>
</dbReference>
<dbReference type="AlphaFoldDB" id="A0A0V7ZFP5"/>
<evidence type="ECO:0000256" key="5">
    <source>
        <dbReference type="RuleBase" id="RU361279"/>
    </source>
</evidence>
<dbReference type="PANTHER" id="PTHR23407:SF1">
    <property type="entry name" value="5-FORMYLTETRAHYDROFOLATE CYCLO-LIGASE"/>
    <property type="match status" value="1"/>
</dbReference>
<dbReference type="PIRSF" id="PIRSF006806">
    <property type="entry name" value="FTHF_cligase"/>
    <property type="match status" value="1"/>
</dbReference>
<evidence type="ECO:0000256" key="1">
    <source>
        <dbReference type="ARBA" id="ARBA00010638"/>
    </source>
</evidence>